<comment type="caution">
    <text evidence="1">The sequence shown here is derived from an EMBL/GenBank/DDBJ whole genome shotgun (WGS) entry which is preliminary data.</text>
</comment>
<evidence type="ECO:0000313" key="2">
    <source>
        <dbReference type="Proteomes" id="UP001629058"/>
    </source>
</evidence>
<evidence type="ECO:0000313" key="1">
    <source>
        <dbReference type="EMBL" id="MFL9833755.1"/>
    </source>
</evidence>
<accession>A0ABW8Y1H5</accession>
<proteinExistence type="predicted"/>
<sequence>MATTKCNVSFQIRYTSSIPSTGATALLKYRIKNSGSSYAQYAITSVPNNGGTINIPGFQASGEYEYILDVTANGVTDQQTGFFQVGECSPPFCEVPTIKNLYLENNYQLVMDYLVDENNLETPEYQIATDAGFTKIIHFKVGFTYEQIEHIDMSGGNIPETTSLYFRARKHCIPAGISDWSDVKTIRSGKRNSYVFEDAYCVSDAFKSPTDSEAMGASICWTDRNPFLKALRLSTPVPQTGSFIYLIDDVDPAKPAIPGNLQSFDQGGTPNIGFNERGIRWIRFGNHNPEIIYNVDPKTGQILEISSYCTS</sequence>
<dbReference type="EMBL" id="JBELPY010000003">
    <property type="protein sequence ID" value="MFL9833755.1"/>
    <property type="molecule type" value="Genomic_DNA"/>
</dbReference>
<protein>
    <recommendedName>
        <fullName evidence="3">CARDB protein</fullName>
    </recommendedName>
</protein>
<evidence type="ECO:0008006" key="3">
    <source>
        <dbReference type="Google" id="ProtNLM"/>
    </source>
</evidence>
<dbReference type="RefSeq" id="WP_408088917.1">
    <property type="nucleotide sequence ID" value="NZ_JBELPY010000003.1"/>
</dbReference>
<keyword evidence="2" id="KW-1185">Reference proteome</keyword>
<organism evidence="1 2">
    <name type="scientific">Chryseobacterium terrae</name>
    <dbReference type="NCBI Taxonomy" id="3163299"/>
    <lineage>
        <taxon>Bacteria</taxon>
        <taxon>Pseudomonadati</taxon>
        <taxon>Bacteroidota</taxon>
        <taxon>Flavobacteriia</taxon>
        <taxon>Flavobacteriales</taxon>
        <taxon>Weeksellaceae</taxon>
        <taxon>Chryseobacterium group</taxon>
        <taxon>Chryseobacterium</taxon>
    </lineage>
</organism>
<dbReference type="Proteomes" id="UP001629058">
    <property type="component" value="Unassembled WGS sequence"/>
</dbReference>
<gene>
    <name evidence="1" type="ORF">ABS765_06900</name>
</gene>
<reference evidence="1 2" key="1">
    <citation type="submission" date="2024-06" db="EMBL/GenBank/DDBJ databases">
        <authorList>
            <person name="Kaempfer P."/>
            <person name="Viver T."/>
        </authorList>
    </citation>
    <scope>NUCLEOTIDE SEQUENCE [LARGE SCALE GENOMIC DNA]</scope>
    <source>
        <strain evidence="1 2">ST-37</strain>
    </source>
</reference>
<name>A0ABW8Y1H5_9FLAO</name>